<keyword evidence="5 9" id="KW-0418">Kinase</keyword>
<dbReference type="InterPro" id="IPR001267">
    <property type="entry name" value="Thymidine_kinase"/>
</dbReference>
<evidence type="ECO:0000256" key="2">
    <source>
        <dbReference type="ARBA" id="ARBA00022634"/>
    </source>
</evidence>
<keyword evidence="6 9" id="KW-0067">ATP-binding</keyword>
<protein>
    <recommendedName>
        <fullName evidence="9">Thymidine kinase</fullName>
        <ecNumber evidence="9">2.7.1.21</ecNumber>
    </recommendedName>
</protein>
<dbReference type="Pfam" id="PF00265">
    <property type="entry name" value="TK"/>
    <property type="match status" value="1"/>
</dbReference>
<comment type="catalytic activity">
    <reaction evidence="8">
        <text>thymidine + ATP = dTMP + ADP + H(+)</text>
        <dbReference type="Rhea" id="RHEA:19129"/>
        <dbReference type="ChEBI" id="CHEBI:15378"/>
        <dbReference type="ChEBI" id="CHEBI:17748"/>
        <dbReference type="ChEBI" id="CHEBI:30616"/>
        <dbReference type="ChEBI" id="CHEBI:63528"/>
        <dbReference type="ChEBI" id="CHEBI:456216"/>
        <dbReference type="EC" id="2.7.1.21"/>
    </reaction>
    <physiologicalReaction direction="left-to-right" evidence="8">
        <dbReference type="Rhea" id="RHEA:19130"/>
    </physiologicalReaction>
</comment>
<comment type="subunit">
    <text evidence="7">Homotetramer. Tetramerization from dimerization is induced by ATP and increases catalytic efficiency due to a high affinity for thymidine. Tetramerization is inhibited by phosphorylation at Ser-13. Interacts (via the KEN box) with FZR1.</text>
</comment>
<evidence type="ECO:0000256" key="6">
    <source>
        <dbReference type="ARBA" id="ARBA00022840"/>
    </source>
</evidence>
<dbReference type="EC" id="2.7.1.21" evidence="9"/>
<reference evidence="11 12" key="1">
    <citation type="journal article" date="2021" name="Elife">
        <title>Chloroplast acquisition without the gene transfer in kleptoplastic sea slugs, Plakobranchus ocellatus.</title>
        <authorList>
            <person name="Maeda T."/>
            <person name="Takahashi S."/>
            <person name="Yoshida T."/>
            <person name="Shimamura S."/>
            <person name="Takaki Y."/>
            <person name="Nagai Y."/>
            <person name="Toyoda A."/>
            <person name="Suzuki Y."/>
            <person name="Arimoto A."/>
            <person name="Ishii H."/>
            <person name="Satoh N."/>
            <person name="Nishiyama T."/>
            <person name="Hasebe M."/>
            <person name="Maruyama T."/>
            <person name="Minagawa J."/>
            <person name="Obokata J."/>
            <person name="Shigenobu S."/>
        </authorList>
    </citation>
    <scope>NUCLEOTIDE SEQUENCE [LARGE SCALE GENOMIC DNA]</scope>
</reference>
<accession>A0AAV4H012</accession>
<gene>
    <name evidence="11" type="ORF">ElyMa_002594400</name>
</gene>
<evidence type="ECO:0000313" key="12">
    <source>
        <dbReference type="Proteomes" id="UP000762676"/>
    </source>
</evidence>
<evidence type="ECO:0000256" key="8">
    <source>
        <dbReference type="ARBA" id="ARBA00048113"/>
    </source>
</evidence>
<organism evidence="11 12">
    <name type="scientific">Elysia marginata</name>
    <dbReference type="NCBI Taxonomy" id="1093978"/>
    <lineage>
        <taxon>Eukaryota</taxon>
        <taxon>Metazoa</taxon>
        <taxon>Spiralia</taxon>
        <taxon>Lophotrochozoa</taxon>
        <taxon>Mollusca</taxon>
        <taxon>Gastropoda</taxon>
        <taxon>Heterobranchia</taxon>
        <taxon>Euthyneura</taxon>
        <taxon>Panpulmonata</taxon>
        <taxon>Sacoglossa</taxon>
        <taxon>Placobranchoidea</taxon>
        <taxon>Plakobranchidae</taxon>
        <taxon>Elysia</taxon>
    </lineage>
</organism>
<name>A0AAV4H012_9GAST</name>
<comment type="caution">
    <text evidence="11">The sequence shown here is derived from an EMBL/GenBank/DDBJ whole genome shotgun (WGS) entry which is preliminary data.</text>
</comment>
<dbReference type="Gene3D" id="3.40.50.300">
    <property type="entry name" value="P-loop containing nucleotide triphosphate hydrolases"/>
    <property type="match status" value="1"/>
</dbReference>
<dbReference type="SUPFAM" id="SSF57716">
    <property type="entry name" value="Glucocorticoid receptor-like (DNA-binding domain)"/>
    <property type="match status" value="1"/>
</dbReference>
<dbReference type="GO" id="GO:0005524">
    <property type="term" value="F:ATP binding"/>
    <property type="evidence" value="ECO:0007669"/>
    <property type="project" value="UniProtKB-KW"/>
</dbReference>
<comment type="similarity">
    <text evidence="1 10">Belongs to the thymidine kinase family.</text>
</comment>
<dbReference type="AlphaFoldDB" id="A0AAV4H012"/>
<dbReference type="SUPFAM" id="SSF52540">
    <property type="entry name" value="P-loop containing nucleoside triphosphate hydrolases"/>
    <property type="match status" value="1"/>
</dbReference>
<evidence type="ECO:0000256" key="5">
    <source>
        <dbReference type="ARBA" id="ARBA00022777"/>
    </source>
</evidence>
<evidence type="ECO:0000256" key="3">
    <source>
        <dbReference type="ARBA" id="ARBA00022679"/>
    </source>
</evidence>
<proteinExistence type="inferred from homology"/>
<evidence type="ECO:0000256" key="10">
    <source>
        <dbReference type="RuleBase" id="RU004165"/>
    </source>
</evidence>
<keyword evidence="4 9" id="KW-0547">Nucleotide-binding</keyword>
<keyword evidence="3 9" id="KW-0808">Transferase</keyword>
<evidence type="ECO:0000313" key="11">
    <source>
        <dbReference type="EMBL" id="GFR91512.1"/>
    </source>
</evidence>
<keyword evidence="12" id="KW-1185">Reference proteome</keyword>
<dbReference type="PANTHER" id="PTHR11441">
    <property type="entry name" value="THYMIDINE KINASE"/>
    <property type="match status" value="1"/>
</dbReference>
<dbReference type="GO" id="GO:0046104">
    <property type="term" value="P:thymidine metabolic process"/>
    <property type="evidence" value="ECO:0007669"/>
    <property type="project" value="TreeGrafter"/>
</dbReference>
<dbReference type="GO" id="GO:0071897">
    <property type="term" value="P:DNA biosynthetic process"/>
    <property type="evidence" value="ECO:0007669"/>
    <property type="project" value="UniProtKB-KW"/>
</dbReference>
<sequence length="250" mass="27330">MFLSPARAKVWLLRSDKSLAAWRALGARLRANRQMAGSATTKTLGYVEFFLGPMFSEKTTEVGRRIKRARLGGLNCVFVKNAADVRYGAGPVIHTHDGGSFSTSPATGSLGRLRVVEAHNLLDVELSPDELVIGVDEGQFYSDLRRALDFWTQEGRQVYVAALDGDFRRNVFPPVAEAFPLASRIVKLTAVCMLCAGRGRSRPIEAPYTLRTVEDTTVKLIGALDKYKAACPACYLDYHKTANISGADSA</sequence>
<dbReference type="InterPro" id="IPR027417">
    <property type="entry name" value="P-loop_NTPase"/>
</dbReference>
<evidence type="ECO:0000256" key="9">
    <source>
        <dbReference type="RuleBase" id="RU000544"/>
    </source>
</evidence>
<dbReference type="Gene3D" id="3.30.60.20">
    <property type="match status" value="1"/>
</dbReference>
<dbReference type="EMBL" id="BMAT01005352">
    <property type="protein sequence ID" value="GFR91512.1"/>
    <property type="molecule type" value="Genomic_DNA"/>
</dbReference>
<evidence type="ECO:0000256" key="7">
    <source>
        <dbReference type="ARBA" id="ARBA00046642"/>
    </source>
</evidence>
<evidence type="ECO:0000256" key="1">
    <source>
        <dbReference type="ARBA" id="ARBA00007587"/>
    </source>
</evidence>
<dbReference type="GO" id="GO:0004797">
    <property type="term" value="F:thymidine kinase activity"/>
    <property type="evidence" value="ECO:0007669"/>
    <property type="project" value="UniProtKB-EC"/>
</dbReference>
<keyword evidence="2 9" id="KW-0237">DNA synthesis</keyword>
<dbReference type="Proteomes" id="UP000762676">
    <property type="component" value="Unassembled WGS sequence"/>
</dbReference>
<evidence type="ECO:0000256" key="4">
    <source>
        <dbReference type="ARBA" id="ARBA00022741"/>
    </source>
</evidence>
<dbReference type="PANTHER" id="PTHR11441:SF0">
    <property type="entry name" value="THYMIDINE KINASE, CYTOSOLIC"/>
    <property type="match status" value="1"/>
</dbReference>